<evidence type="ECO:0000259" key="5">
    <source>
        <dbReference type="PROSITE" id="PS50931"/>
    </source>
</evidence>
<dbReference type="InterPro" id="IPR036388">
    <property type="entry name" value="WH-like_DNA-bd_sf"/>
</dbReference>
<dbReference type="InterPro" id="IPR005119">
    <property type="entry name" value="LysR_subst-bd"/>
</dbReference>
<dbReference type="GO" id="GO:0003700">
    <property type="term" value="F:DNA-binding transcription factor activity"/>
    <property type="evidence" value="ECO:0007669"/>
    <property type="project" value="InterPro"/>
</dbReference>
<dbReference type="Gene3D" id="1.10.10.10">
    <property type="entry name" value="Winged helix-like DNA-binding domain superfamily/Winged helix DNA-binding domain"/>
    <property type="match status" value="1"/>
</dbReference>
<evidence type="ECO:0000313" key="6">
    <source>
        <dbReference type="EMBL" id="SLN63539.1"/>
    </source>
</evidence>
<gene>
    <name evidence="6" type="primary">gcvA_23</name>
    <name evidence="6" type="ORF">ROA7450_03330</name>
</gene>
<keyword evidence="7" id="KW-1185">Reference proteome</keyword>
<keyword evidence="2" id="KW-0805">Transcription regulation</keyword>
<dbReference type="Pfam" id="PF00126">
    <property type="entry name" value="HTH_1"/>
    <property type="match status" value="1"/>
</dbReference>
<dbReference type="GO" id="GO:0003677">
    <property type="term" value="F:DNA binding"/>
    <property type="evidence" value="ECO:0007669"/>
    <property type="project" value="UniProtKB-KW"/>
</dbReference>
<evidence type="ECO:0000256" key="4">
    <source>
        <dbReference type="ARBA" id="ARBA00023163"/>
    </source>
</evidence>
<dbReference type="PANTHER" id="PTHR30537">
    <property type="entry name" value="HTH-TYPE TRANSCRIPTIONAL REGULATOR"/>
    <property type="match status" value="1"/>
</dbReference>
<feature type="domain" description="HTH lysR-type" evidence="5">
    <location>
        <begin position="12"/>
        <end position="67"/>
    </location>
</feature>
<dbReference type="SUPFAM" id="SSF46785">
    <property type="entry name" value="Winged helix' DNA-binding domain"/>
    <property type="match status" value="1"/>
</dbReference>
<dbReference type="AlphaFoldDB" id="A0A1X6ZWS9"/>
<evidence type="ECO:0000256" key="3">
    <source>
        <dbReference type="ARBA" id="ARBA00023125"/>
    </source>
</evidence>
<protein>
    <submittedName>
        <fullName evidence="6">Glycine cleavage system transcriptional activator</fullName>
    </submittedName>
</protein>
<dbReference type="Gene3D" id="3.40.190.10">
    <property type="entry name" value="Periplasmic binding protein-like II"/>
    <property type="match status" value="2"/>
</dbReference>
<keyword evidence="3" id="KW-0238">DNA-binding</keyword>
<comment type="similarity">
    <text evidence="1">Belongs to the LysR transcriptional regulatory family.</text>
</comment>
<dbReference type="PROSITE" id="PS50931">
    <property type="entry name" value="HTH_LYSR"/>
    <property type="match status" value="1"/>
</dbReference>
<proteinExistence type="inferred from homology"/>
<organism evidence="6 7">
    <name type="scientific">Roseovarius albus</name>
    <dbReference type="NCBI Taxonomy" id="1247867"/>
    <lineage>
        <taxon>Bacteria</taxon>
        <taxon>Pseudomonadati</taxon>
        <taxon>Pseudomonadota</taxon>
        <taxon>Alphaproteobacteria</taxon>
        <taxon>Rhodobacterales</taxon>
        <taxon>Roseobacteraceae</taxon>
        <taxon>Roseovarius</taxon>
    </lineage>
</organism>
<dbReference type="Proteomes" id="UP000193061">
    <property type="component" value="Unassembled WGS sequence"/>
</dbReference>
<name>A0A1X6ZWS9_9RHOB</name>
<dbReference type="InterPro" id="IPR000847">
    <property type="entry name" value="LysR_HTH_N"/>
</dbReference>
<evidence type="ECO:0000313" key="7">
    <source>
        <dbReference type="Proteomes" id="UP000193061"/>
    </source>
</evidence>
<keyword evidence="4" id="KW-0804">Transcription</keyword>
<dbReference type="SUPFAM" id="SSF53850">
    <property type="entry name" value="Periplasmic binding protein-like II"/>
    <property type="match status" value="1"/>
</dbReference>
<dbReference type="Pfam" id="PF03466">
    <property type="entry name" value="LysR_substrate"/>
    <property type="match status" value="1"/>
</dbReference>
<sequence>MEMQSRLLTGSLNALLVMEAAVRHRGFSLAAKELNLSQPAVSRHIATLEGRLGCALFHRDHNKITPTEAGQKLADAVALGIGHVASVWQEVMAQGEDHGVVLACSYGFSDQWLMPRFSDLRRAMGGVPVRLITSDQLEYLDFRRIDAAVVWDVSQLSDRPYFPLIKDETFPVCSPSFLARYHQKQRERGEPEGKIDFSNLVADDFLHFAVGNSGFLTWRSYFTHLGLPIPDFGPTTPYDAYPFLIRAVRSGEGVALGWRGLVDDLLHRNEILRVGPSASNRETSYYLQHRPVSDRTSAVARLVDWFAQRAGELA</sequence>
<evidence type="ECO:0000256" key="2">
    <source>
        <dbReference type="ARBA" id="ARBA00023015"/>
    </source>
</evidence>
<dbReference type="InterPro" id="IPR036390">
    <property type="entry name" value="WH_DNA-bd_sf"/>
</dbReference>
<evidence type="ECO:0000256" key="1">
    <source>
        <dbReference type="ARBA" id="ARBA00009437"/>
    </source>
</evidence>
<reference evidence="6 7" key="1">
    <citation type="submission" date="2017-03" db="EMBL/GenBank/DDBJ databases">
        <authorList>
            <person name="Afonso C.L."/>
            <person name="Miller P.J."/>
            <person name="Scott M.A."/>
            <person name="Spackman E."/>
            <person name="Goraichik I."/>
            <person name="Dimitrov K.M."/>
            <person name="Suarez D.L."/>
            <person name="Swayne D.E."/>
        </authorList>
    </citation>
    <scope>NUCLEOTIDE SEQUENCE [LARGE SCALE GENOMIC DNA]</scope>
    <source>
        <strain evidence="6 7">CECT 7450</strain>
    </source>
</reference>
<dbReference type="PANTHER" id="PTHR30537:SF5">
    <property type="entry name" value="HTH-TYPE TRANSCRIPTIONAL ACTIVATOR TTDR-RELATED"/>
    <property type="match status" value="1"/>
</dbReference>
<dbReference type="RefSeq" id="WP_085807013.1">
    <property type="nucleotide sequence ID" value="NZ_FWFX01000012.1"/>
</dbReference>
<dbReference type="PRINTS" id="PR00039">
    <property type="entry name" value="HTHLYSR"/>
</dbReference>
<dbReference type="EMBL" id="FWFX01000012">
    <property type="protein sequence ID" value="SLN63539.1"/>
    <property type="molecule type" value="Genomic_DNA"/>
</dbReference>
<accession>A0A1X6ZWS9</accession>
<dbReference type="OrthoDB" id="9804958at2"/>
<dbReference type="InterPro" id="IPR058163">
    <property type="entry name" value="LysR-type_TF_proteobact-type"/>
</dbReference>